<proteinExistence type="predicted"/>
<evidence type="ECO:0000313" key="2">
    <source>
        <dbReference type="EMBL" id="PIU36579.1"/>
    </source>
</evidence>
<keyword evidence="1" id="KW-0472">Membrane</keyword>
<keyword evidence="1" id="KW-0812">Transmembrane</keyword>
<dbReference type="EMBL" id="PEWY01000148">
    <property type="protein sequence ID" value="PIU36579.1"/>
    <property type="molecule type" value="Genomic_DNA"/>
</dbReference>
<protein>
    <submittedName>
        <fullName evidence="2">Uncharacterized protein</fullName>
    </submittedName>
</protein>
<keyword evidence="1" id="KW-1133">Transmembrane helix</keyword>
<dbReference type="AlphaFoldDB" id="A0A2M6YSW5"/>
<evidence type="ECO:0000313" key="3">
    <source>
        <dbReference type="Proteomes" id="UP000230184"/>
    </source>
</evidence>
<dbReference type="Proteomes" id="UP000230184">
    <property type="component" value="Unassembled WGS sequence"/>
</dbReference>
<name>A0A2M6YSW5_9BACT</name>
<comment type="caution">
    <text evidence="2">The sequence shown here is derived from an EMBL/GenBank/DDBJ whole genome shotgun (WGS) entry which is preliminary data.</text>
</comment>
<feature type="transmembrane region" description="Helical" evidence="1">
    <location>
        <begin position="38"/>
        <end position="59"/>
    </location>
</feature>
<accession>A0A2M6YSW5</accession>
<evidence type="ECO:0000256" key="1">
    <source>
        <dbReference type="SAM" id="Phobius"/>
    </source>
</evidence>
<reference evidence="3" key="1">
    <citation type="submission" date="2017-09" db="EMBL/GenBank/DDBJ databases">
        <title>Depth-based differentiation of microbial function through sediment-hosted aquifers and enrichment of novel symbionts in the deep terrestrial subsurface.</title>
        <authorList>
            <person name="Probst A.J."/>
            <person name="Ladd B."/>
            <person name="Jarett J.K."/>
            <person name="Geller-Mcgrath D.E."/>
            <person name="Sieber C.M.K."/>
            <person name="Emerson J.B."/>
            <person name="Anantharaman K."/>
            <person name="Thomas B.C."/>
            <person name="Malmstrom R."/>
            <person name="Stieglmeier M."/>
            <person name="Klingl A."/>
            <person name="Woyke T."/>
            <person name="Ryan C.M."/>
            <person name="Banfield J.F."/>
        </authorList>
    </citation>
    <scope>NUCLEOTIDE SEQUENCE [LARGE SCALE GENOMIC DNA]</scope>
</reference>
<gene>
    <name evidence="2" type="ORF">COT02_05335</name>
</gene>
<feature type="transmembrane region" description="Helical" evidence="1">
    <location>
        <begin position="12"/>
        <end position="32"/>
    </location>
</feature>
<organism evidence="2 3">
    <name type="scientific">Candidatus Roizmanbacteria bacterium CG07_land_8_20_14_0_80_34_15</name>
    <dbReference type="NCBI Taxonomy" id="1974849"/>
    <lineage>
        <taxon>Bacteria</taxon>
        <taxon>Candidatus Roizmaniibacteriota</taxon>
    </lineage>
</organism>
<sequence>MRFNKHQLDRLSEFFSNISLVFFASIITPFFSGGMVNYFIIPIGMTLTIGFLVISLSIIEK</sequence>